<evidence type="ECO:0000313" key="1">
    <source>
        <dbReference type="EMBL" id="MCP2257712.1"/>
    </source>
</evidence>
<keyword evidence="2" id="KW-1185">Reference proteome</keyword>
<accession>A0ABT1HQB8</accession>
<dbReference type="Proteomes" id="UP001205311">
    <property type="component" value="Unassembled WGS sequence"/>
</dbReference>
<organism evidence="1 2">
    <name type="scientific">Streptoalloteichus tenebrarius (strain ATCC 17920 / DSM 40477 / JCM 4838 / CBS 697.72 / NBRC 16177 / NCIMB 11028 / NRRL B-12390 / A12253. 1 / ISP 5477)</name>
    <name type="common">Streptomyces tenebrarius</name>
    <dbReference type="NCBI Taxonomy" id="1933"/>
    <lineage>
        <taxon>Bacteria</taxon>
        <taxon>Bacillati</taxon>
        <taxon>Actinomycetota</taxon>
        <taxon>Actinomycetes</taxon>
        <taxon>Pseudonocardiales</taxon>
        <taxon>Pseudonocardiaceae</taxon>
        <taxon>Streptoalloteichus</taxon>
    </lineage>
</organism>
<dbReference type="EMBL" id="JAMTCP010000005">
    <property type="protein sequence ID" value="MCP2257712.1"/>
    <property type="molecule type" value="Genomic_DNA"/>
</dbReference>
<dbReference type="RefSeq" id="WP_253668662.1">
    <property type="nucleotide sequence ID" value="NZ_JAMTCP010000005.1"/>
</dbReference>
<name>A0ABT1HQB8_STRSD</name>
<sequence>MAEPSGAGNQGRRLWGDHMRIRRHWPRLADFLAGPFCAPLAAALG</sequence>
<protein>
    <submittedName>
        <fullName evidence="1">Uncharacterized protein</fullName>
    </submittedName>
</protein>
<proteinExistence type="predicted"/>
<gene>
    <name evidence="1" type="ORF">LX15_001398</name>
</gene>
<reference evidence="1 2" key="1">
    <citation type="submission" date="2022-06" db="EMBL/GenBank/DDBJ databases">
        <title>Genomic Encyclopedia of Archaeal and Bacterial Type Strains, Phase II (KMG-II): from individual species to whole genera.</title>
        <authorList>
            <person name="Goeker M."/>
        </authorList>
    </citation>
    <scope>NUCLEOTIDE SEQUENCE [LARGE SCALE GENOMIC DNA]</scope>
    <source>
        <strain evidence="1 2">DSM 40477</strain>
    </source>
</reference>
<comment type="caution">
    <text evidence="1">The sequence shown here is derived from an EMBL/GenBank/DDBJ whole genome shotgun (WGS) entry which is preliminary data.</text>
</comment>
<evidence type="ECO:0000313" key="2">
    <source>
        <dbReference type="Proteomes" id="UP001205311"/>
    </source>
</evidence>